<evidence type="ECO:0000313" key="2">
    <source>
        <dbReference type="EMBL" id="AXX87323.1"/>
    </source>
</evidence>
<accession>A0A347TL45</accession>
<dbReference type="RefSeq" id="WP_099311169.1">
    <property type="nucleotide sequence ID" value="NZ_CP032101.1"/>
</dbReference>
<reference evidence="4" key="1">
    <citation type="submission" date="2017-09" db="EMBL/GenBank/DDBJ databases">
        <title>Arcobacter canalis sp. nov., a new species isolated from a water canal contaminated with urban sewage.</title>
        <authorList>
            <person name="Perez-Cataluna A."/>
            <person name="Salas-Masso N."/>
            <person name="Figueras M.J."/>
        </authorList>
    </citation>
    <scope>NUCLEOTIDE SEQUENCE [LARGE SCALE GENOMIC DNA]</scope>
    <source>
        <strain evidence="4">CECT 7727</strain>
    </source>
</reference>
<sequence>MIKNLIVLASLVFLLNACSNETKKEEWTSWVYPDKSNTKRSMKNGVYKSLEECKQASINKIEELNLTKKASYKCGLNCTYHENMKTDVCKKIAK</sequence>
<protein>
    <recommendedName>
        <fullName evidence="6">Lipoprotein</fullName>
    </recommendedName>
</protein>
<evidence type="ECO:0000313" key="5">
    <source>
        <dbReference type="Proteomes" id="UP000264693"/>
    </source>
</evidence>
<feature type="chain" id="PRO_5017780381" description="Lipoprotein" evidence="1">
    <location>
        <begin position="20"/>
        <end position="94"/>
    </location>
</feature>
<evidence type="ECO:0008006" key="6">
    <source>
        <dbReference type="Google" id="ProtNLM"/>
    </source>
</evidence>
<reference evidence="2 5" key="3">
    <citation type="submission" date="2018-08" db="EMBL/GenBank/DDBJ databases">
        <title>Complete genome of the Arcobacter marinus type strain JCM 15502.</title>
        <authorList>
            <person name="Miller W.G."/>
            <person name="Yee E."/>
            <person name="Huynh S."/>
            <person name="Parker C.T."/>
        </authorList>
    </citation>
    <scope>NUCLEOTIDE SEQUENCE [LARGE SCALE GENOMIC DNA]</scope>
    <source>
        <strain evidence="2 5">JCM 15502</strain>
    </source>
</reference>
<evidence type="ECO:0000313" key="3">
    <source>
        <dbReference type="EMBL" id="PHO15192.1"/>
    </source>
</evidence>
<organism evidence="2 5">
    <name type="scientific">Malaciobacter marinus</name>
    <dbReference type="NCBI Taxonomy" id="505249"/>
    <lineage>
        <taxon>Bacteria</taxon>
        <taxon>Pseudomonadati</taxon>
        <taxon>Campylobacterota</taxon>
        <taxon>Epsilonproteobacteria</taxon>
        <taxon>Campylobacterales</taxon>
        <taxon>Arcobacteraceae</taxon>
        <taxon>Malaciobacter</taxon>
    </lineage>
</organism>
<keyword evidence="1" id="KW-0732">Signal</keyword>
<evidence type="ECO:0000313" key="4">
    <source>
        <dbReference type="Proteomes" id="UP000224740"/>
    </source>
</evidence>
<proteinExistence type="predicted"/>
<dbReference type="EMBL" id="CP032101">
    <property type="protein sequence ID" value="AXX87323.1"/>
    <property type="molecule type" value="Genomic_DNA"/>
</dbReference>
<keyword evidence="4" id="KW-1185">Reference proteome</keyword>
<evidence type="ECO:0000256" key="1">
    <source>
        <dbReference type="SAM" id="SignalP"/>
    </source>
</evidence>
<feature type="signal peptide" evidence="1">
    <location>
        <begin position="1"/>
        <end position="19"/>
    </location>
</feature>
<dbReference type="AlphaFoldDB" id="A0A347TL45"/>
<dbReference type="Proteomes" id="UP000264693">
    <property type="component" value="Chromosome"/>
</dbReference>
<dbReference type="Proteomes" id="UP000224740">
    <property type="component" value="Unassembled WGS sequence"/>
</dbReference>
<dbReference type="EMBL" id="NXAO01000033">
    <property type="protein sequence ID" value="PHO15192.1"/>
    <property type="molecule type" value="Genomic_DNA"/>
</dbReference>
<dbReference type="KEGG" id="amar:AMRN_1589"/>
<reference evidence="3" key="2">
    <citation type="submission" date="2017-09" db="EMBL/GenBank/DDBJ databases">
        <authorList>
            <person name="Perez-Cataluna A."/>
            <person name="Figueras M.J."/>
            <person name="Salas-Masso N."/>
        </authorList>
    </citation>
    <scope>NUCLEOTIDE SEQUENCE</scope>
    <source>
        <strain evidence="3">CECT 7727</strain>
    </source>
</reference>
<gene>
    <name evidence="2" type="ORF">AMRN_1589</name>
    <name evidence="3" type="ORF">CPH92_07775</name>
</gene>
<name>A0A347TL45_9BACT</name>